<dbReference type="InterPro" id="IPR024607">
    <property type="entry name" value="Sulfatase_CS"/>
</dbReference>
<dbReference type="EMBL" id="JABAIL010000001">
    <property type="protein sequence ID" value="NLR90241.1"/>
    <property type="molecule type" value="Genomic_DNA"/>
</dbReference>
<accession>A0A7X8XUD4</accession>
<dbReference type="InterPro" id="IPR000917">
    <property type="entry name" value="Sulfatase_N"/>
</dbReference>
<evidence type="ECO:0000313" key="7">
    <source>
        <dbReference type="Proteomes" id="UP000585050"/>
    </source>
</evidence>
<keyword evidence="4" id="KW-0106">Calcium</keyword>
<comment type="caution">
    <text evidence="6">The sequence shown here is derived from an EMBL/GenBank/DDBJ whole genome shotgun (WGS) entry which is preliminary data.</text>
</comment>
<dbReference type="GO" id="GO:0004065">
    <property type="term" value="F:arylsulfatase activity"/>
    <property type="evidence" value="ECO:0007669"/>
    <property type="project" value="TreeGrafter"/>
</dbReference>
<dbReference type="GO" id="GO:0016740">
    <property type="term" value="F:transferase activity"/>
    <property type="evidence" value="ECO:0007669"/>
    <property type="project" value="UniProtKB-KW"/>
</dbReference>
<keyword evidence="6" id="KW-0808">Transferase</keyword>
<dbReference type="RefSeq" id="WP_168880949.1">
    <property type="nucleotide sequence ID" value="NZ_JABAIL010000001.1"/>
</dbReference>
<dbReference type="AlphaFoldDB" id="A0A7X8XUD4"/>
<name>A0A7X8XUD4_9BACT</name>
<keyword evidence="3 6" id="KW-0378">Hydrolase</keyword>
<evidence type="ECO:0000259" key="5">
    <source>
        <dbReference type="Pfam" id="PF00884"/>
    </source>
</evidence>
<feature type="domain" description="Sulfatase N-terminal" evidence="5">
    <location>
        <begin position="60"/>
        <end position="358"/>
    </location>
</feature>
<dbReference type="Pfam" id="PF00884">
    <property type="entry name" value="Sulfatase"/>
    <property type="match status" value="1"/>
</dbReference>
<evidence type="ECO:0000256" key="1">
    <source>
        <dbReference type="ARBA" id="ARBA00008779"/>
    </source>
</evidence>
<dbReference type="InterPro" id="IPR050738">
    <property type="entry name" value="Sulfatase"/>
</dbReference>
<dbReference type="Gene3D" id="3.40.720.10">
    <property type="entry name" value="Alkaline Phosphatase, subunit A"/>
    <property type="match status" value="1"/>
</dbReference>
<organism evidence="6 7">
    <name type="scientific">Flammeovirga agarivorans</name>
    <dbReference type="NCBI Taxonomy" id="2726742"/>
    <lineage>
        <taxon>Bacteria</taxon>
        <taxon>Pseudomonadati</taxon>
        <taxon>Bacteroidota</taxon>
        <taxon>Cytophagia</taxon>
        <taxon>Cytophagales</taxon>
        <taxon>Flammeovirgaceae</taxon>
        <taxon>Flammeovirga</taxon>
    </lineage>
</organism>
<evidence type="ECO:0000256" key="2">
    <source>
        <dbReference type="ARBA" id="ARBA00022723"/>
    </source>
</evidence>
<protein>
    <submittedName>
        <fullName evidence="6">Sulfatase-like hydrolase/transferase</fullName>
    </submittedName>
</protein>
<dbReference type="GO" id="GO:0046872">
    <property type="term" value="F:metal ion binding"/>
    <property type="evidence" value="ECO:0007669"/>
    <property type="project" value="UniProtKB-KW"/>
</dbReference>
<proteinExistence type="inferred from homology"/>
<dbReference type="PANTHER" id="PTHR42693">
    <property type="entry name" value="ARYLSULFATASE FAMILY MEMBER"/>
    <property type="match status" value="1"/>
</dbReference>
<sequence>MITKQNFIITTLLLSTFFSCSSSKIDDIIEDEIVLSEPDTTIVDEDTTIVSVPESPSTDPNVLLIIADDLGKDALSFYDEGIISANTPTLDSLAQNGLIFNNNWVAPTCSPTRAAMLTGNYGGTNGVIAVGDNLPSNSKTLHAELTNSTNYSSALIGKWHLSGNVSTVDVEGFGIPYFEGTIPGTLNDYYNFTTCSNSTTKDISNTYVTSYFTDLAIEWINDQNNPWFLWLAYTAPHTPFHLPPSDLHNQGSLSDVETEIEANPLPYYLASIEAMDSEIKRLLQNIPNKENTIIIFIGDNGTDYRVAQTPYEKGKVKGSLHQGGINTPLIISGPSVRIGTEESMVNAADMFATVLELASSSTTLDNHSISYAPLLFNETMGPRKHNFIEADGNFTITDGTYKYISDNRQKFYDLEQDAYETVNYEYRGLSTEHETAKATLLNQVDKWRVD</sequence>
<gene>
    <name evidence="6" type="ORF">HGP29_03440</name>
</gene>
<dbReference type="PANTHER" id="PTHR42693:SF53">
    <property type="entry name" value="ENDO-4-O-SULFATASE"/>
    <property type="match status" value="1"/>
</dbReference>
<dbReference type="InterPro" id="IPR017850">
    <property type="entry name" value="Alkaline_phosphatase_core_sf"/>
</dbReference>
<keyword evidence="7" id="KW-1185">Reference proteome</keyword>
<reference evidence="6 7" key="1">
    <citation type="submission" date="2020-04" db="EMBL/GenBank/DDBJ databases">
        <title>Flammeovirga sp. SR4, a novel species isolated from seawater.</title>
        <authorList>
            <person name="Wang X."/>
        </authorList>
    </citation>
    <scope>NUCLEOTIDE SEQUENCE [LARGE SCALE GENOMIC DNA]</scope>
    <source>
        <strain evidence="6 7">SR4</strain>
    </source>
</reference>
<comment type="similarity">
    <text evidence="1">Belongs to the sulfatase family.</text>
</comment>
<evidence type="ECO:0000256" key="4">
    <source>
        <dbReference type="ARBA" id="ARBA00022837"/>
    </source>
</evidence>
<evidence type="ECO:0000256" key="3">
    <source>
        <dbReference type="ARBA" id="ARBA00022801"/>
    </source>
</evidence>
<keyword evidence="2" id="KW-0479">Metal-binding</keyword>
<dbReference type="PROSITE" id="PS51257">
    <property type="entry name" value="PROKAR_LIPOPROTEIN"/>
    <property type="match status" value="1"/>
</dbReference>
<dbReference type="Proteomes" id="UP000585050">
    <property type="component" value="Unassembled WGS sequence"/>
</dbReference>
<dbReference type="PROSITE" id="PS00523">
    <property type="entry name" value="SULFATASE_1"/>
    <property type="match status" value="1"/>
</dbReference>
<dbReference type="SUPFAM" id="SSF53649">
    <property type="entry name" value="Alkaline phosphatase-like"/>
    <property type="match status" value="1"/>
</dbReference>
<evidence type="ECO:0000313" key="6">
    <source>
        <dbReference type="EMBL" id="NLR90241.1"/>
    </source>
</evidence>